<comment type="caution">
    <text evidence="1">The sequence shown here is derived from an EMBL/GenBank/DDBJ whole genome shotgun (WGS) entry which is preliminary data.</text>
</comment>
<organism evidence="1 2">
    <name type="scientific">Zarea fungicola</name>
    <dbReference type="NCBI Taxonomy" id="93591"/>
    <lineage>
        <taxon>Eukaryota</taxon>
        <taxon>Fungi</taxon>
        <taxon>Dikarya</taxon>
        <taxon>Ascomycota</taxon>
        <taxon>Pezizomycotina</taxon>
        <taxon>Sordariomycetes</taxon>
        <taxon>Hypocreomycetidae</taxon>
        <taxon>Hypocreales</taxon>
        <taxon>Cordycipitaceae</taxon>
        <taxon>Zarea</taxon>
    </lineage>
</organism>
<evidence type="ECO:0000313" key="1">
    <source>
        <dbReference type="EMBL" id="KAJ2981105.1"/>
    </source>
</evidence>
<evidence type="ECO:0000313" key="2">
    <source>
        <dbReference type="Proteomes" id="UP001143910"/>
    </source>
</evidence>
<proteinExistence type="predicted"/>
<accession>A0ACC1NPA3</accession>
<dbReference type="EMBL" id="JANJQO010000152">
    <property type="protein sequence ID" value="KAJ2981105.1"/>
    <property type="molecule type" value="Genomic_DNA"/>
</dbReference>
<sequence>MTSAGKARHALFEGFEKAINSNSYLDDPEILGRACPAIVESGERKGLPCRNACVKTTVDVTELWKKLSDMTAIKNEKTLIRDLRKLIKASHCHDHGKPKRIRVGLQNWKEDQLARYLLSSNVTSEAPAGRTCSQGSFTDCSHDTEVDCTPSEAALRAGVVNGDGESFDNITTTLEVQARMEKVPCTDIANHEVSVSSESERNPEIGATVTSAQKNEASATETTQMMSKLTLDAVAPLPRSTSEPKRSMKRAVSLRDNSGVVRAFHKRFTELDKKEGVLYVLAKENAPGIFKIGWSQSSAEHRLRQCKNCYAIGATIIYESPTAFLGAYRAETCIHAIFKNEKLQNQCVHCGVMHREYFQAPRVDVLRTVALVEYILRLPGYECNAEREWKLSDAANGIVHTSFKIDVTAMEMALTQVMAATTASTNEKLDSVSIPTSNDTTTSQQDSKSGERVFQEKRTRLSLGHRMGSGARAIADMSNRIWRSITTERNMTAERSFVAELKARSAAVYEMFVEDFKKGYAQTTPTRT</sequence>
<reference evidence="1" key="1">
    <citation type="submission" date="2022-08" db="EMBL/GenBank/DDBJ databases">
        <title>Genome Sequence of Lecanicillium fungicola.</title>
        <authorList>
            <person name="Buettner E."/>
        </authorList>
    </citation>
    <scope>NUCLEOTIDE SEQUENCE</scope>
    <source>
        <strain evidence="1">Babe33</strain>
    </source>
</reference>
<name>A0ACC1NPA3_9HYPO</name>
<keyword evidence="2" id="KW-1185">Reference proteome</keyword>
<protein>
    <submittedName>
        <fullName evidence="1">Uncharacterized protein</fullName>
    </submittedName>
</protein>
<gene>
    <name evidence="1" type="ORF">NQ176_g2231</name>
</gene>
<dbReference type="Proteomes" id="UP001143910">
    <property type="component" value="Unassembled WGS sequence"/>
</dbReference>